<dbReference type="GO" id="GO:0004497">
    <property type="term" value="F:monooxygenase activity"/>
    <property type="evidence" value="ECO:0007669"/>
    <property type="project" value="UniProtKB-KW"/>
</dbReference>
<keyword evidence="6" id="KW-1185">Reference proteome</keyword>
<gene>
    <name evidence="5" type="ORF">GAYE_SCF08G3047</name>
</gene>
<name>A0AAV9IDA8_9RHOD</name>
<dbReference type="SUPFAM" id="SSF51905">
    <property type="entry name" value="FAD/NAD(P)-binding domain"/>
    <property type="match status" value="1"/>
</dbReference>
<sequence>MPLVGFGVVWVSFPNWRFCRCTRRNSRRFQLYSKTVDYDVIVVGGGIGGLALSAALKTVLKWSGSVLVVEQSTSESFETGSALGLWTNAFKCLDALGNQVGSHLRNKSCPLEGVVIRDAQRGQLLKYIPLDKCKGGPHEFYYVRRRDLVDTLCSLYLSSPDAEYLSGVTVENLRQDDCMIVDCSNGKSFKCRVVIGADGIGSVVRKYLYPCPRWPRKIRSNGYLACRGIVGSHQLPKRVCDELESHWSPYISQIWGKGIRVGVAPLDANHTCWYWFLTINESKCKDRYENKWQLSPQNISEWIVDWFYPIPQIIQNTGVEDIHIQQCADSLDVLLPRKYFANQTCLVTLLGDAAHPTTPNLAQGAALALEDALVLASHLYSATWTNNDTILETLYEYENQRLFRTQQLVVQSHIIGKLLQLENEWICSLRDNVGTKVFLRSRDFLRHAIWDVPSCFLK</sequence>
<dbReference type="GO" id="GO:0071949">
    <property type="term" value="F:FAD binding"/>
    <property type="evidence" value="ECO:0007669"/>
    <property type="project" value="InterPro"/>
</dbReference>
<dbReference type="Pfam" id="PF01494">
    <property type="entry name" value="FAD_binding_3"/>
    <property type="match status" value="1"/>
</dbReference>
<comment type="caution">
    <text evidence="5">The sequence shown here is derived from an EMBL/GenBank/DDBJ whole genome shotgun (WGS) entry which is preliminary data.</text>
</comment>
<evidence type="ECO:0000256" key="3">
    <source>
        <dbReference type="ARBA" id="ARBA00024018"/>
    </source>
</evidence>
<evidence type="ECO:0000256" key="1">
    <source>
        <dbReference type="ARBA" id="ARBA00023002"/>
    </source>
</evidence>
<dbReference type="InterPro" id="IPR036188">
    <property type="entry name" value="FAD/NAD-bd_sf"/>
</dbReference>
<dbReference type="EMBL" id="JANCYU010000028">
    <property type="protein sequence ID" value="KAK4525141.1"/>
    <property type="molecule type" value="Genomic_DNA"/>
</dbReference>
<dbReference type="AlphaFoldDB" id="A0AAV9IDA8"/>
<dbReference type="InterPro" id="IPR044560">
    <property type="entry name" value="MOase"/>
</dbReference>
<organism evidence="5 6">
    <name type="scientific">Galdieria yellowstonensis</name>
    <dbReference type="NCBI Taxonomy" id="3028027"/>
    <lineage>
        <taxon>Eukaryota</taxon>
        <taxon>Rhodophyta</taxon>
        <taxon>Bangiophyceae</taxon>
        <taxon>Galdieriales</taxon>
        <taxon>Galdieriaceae</taxon>
        <taxon>Galdieria</taxon>
    </lineage>
</organism>
<evidence type="ECO:0000313" key="5">
    <source>
        <dbReference type="EMBL" id="KAK4525141.1"/>
    </source>
</evidence>
<comment type="similarity">
    <text evidence="3">Belongs to the 3-hydroxybenzoate 6-hydroxylase family.</text>
</comment>
<feature type="domain" description="FAD-binding" evidence="4">
    <location>
        <begin position="37"/>
        <end position="410"/>
    </location>
</feature>
<keyword evidence="1" id="KW-0560">Oxidoreductase</keyword>
<proteinExistence type="inferred from homology"/>
<evidence type="ECO:0000313" key="6">
    <source>
        <dbReference type="Proteomes" id="UP001300502"/>
    </source>
</evidence>
<dbReference type="InterPro" id="IPR002938">
    <property type="entry name" value="FAD-bd"/>
</dbReference>
<dbReference type="PANTHER" id="PTHR45934:SF9">
    <property type="entry name" value="FAD_NAD(P)-BINDING OXIDOREDUCTASE FAMILY PROTEIN"/>
    <property type="match status" value="1"/>
</dbReference>
<dbReference type="Gene3D" id="3.50.50.60">
    <property type="entry name" value="FAD/NAD(P)-binding domain"/>
    <property type="match status" value="1"/>
</dbReference>
<evidence type="ECO:0000259" key="4">
    <source>
        <dbReference type="Pfam" id="PF01494"/>
    </source>
</evidence>
<dbReference type="Proteomes" id="UP001300502">
    <property type="component" value="Unassembled WGS sequence"/>
</dbReference>
<protein>
    <recommendedName>
        <fullName evidence="4">FAD-binding domain-containing protein</fullName>
    </recommendedName>
</protein>
<reference evidence="5 6" key="1">
    <citation type="submission" date="2022-07" db="EMBL/GenBank/DDBJ databases">
        <title>Genome-wide signatures of adaptation to extreme environments.</title>
        <authorList>
            <person name="Cho C.H."/>
            <person name="Yoon H.S."/>
        </authorList>
    </citation>
    <scope>NUCLEOTIDE SEQUENCE [LARGE SCALE GENOMIC DNA]</scope>
    <source>
        <strain evidence="5 6">108.79 E11</strain>
    </source>
</reference>
<accession>A0AAV9IDA8</accession>
<dbReference type="PANTHER" id="PTHR45934">
    <property type="entry name" value="FAD/NAD(P)-BINDING OXIDOREDUCTASE FAMILY PROTEIN"/>
    <property type="match status" value="1"/>
</dbReference>
<evidence type="ECO:0000256" key="2">
    <source>
        <dbReference type="ARBA" id="ARBA00023033"/>
    </source>
</evidence>
<keyword evidence="2" id="KW-0503">Monooxygenase</keyword>
<dbReference type="PRINTS" id="PR00420">
    <property type="entry name" value="RNGMNOXGNASE"/>
</dbReference>